<evidence type="ECO:0000313" key="2">
    <source>
        <dbReference type="Proteomes" id="UP000009072"/>
    </source>
</evidence>
<reference evidence="1 2" key="1">
    <citation type="journal article" date="2004" name="Genome Res.">
        <title>The complete genome and proteome of Mycoplasma mobile.</title>
        <authorList>
            <person name="Jaffe J.D."/>
            <person name="Stange-Thomann N."/>
            <person name="Smith C."/>
            <person name="DeCaprio D."/>
            <person name="Fisher S."/>
            <person name="Butler J."/>
            <person name="Calvo S."/>
            <person name="Elkins T."/>
            <person name="FitzGerald M.G."/>
            <person name="Hafez N."/>
            <person name="Kodira C.D."/>
            <person name="Major J."/>
            <person name="Wang S."/>
            <person name="Wilkinson J."/>
            <person name="Nicol R."/>
            <person name="Nusbaum C."/>
            <person name="Birren B."/>
            <person name="Berg H.C."/>
            <person name="Church G.M."/>
        </authorList>
    </citation>
    <scope>NUCLEOTIDE SEQUENCE [LARGE SCALE GENOMIC DNA]</scope>
    <source>
        <strain evidence="2">ATCC 43663 / 163K / NCTC 11711</strain>
    </source>
</reference>
<accession>Q6KH98</accession>
<dbReference type="KEGG" id="mmo:MMOB5460"/>
<protein>
    <submittedName>
        <fullName evidence="1">Expressed protein</fullName>
    </submittedName>
</protein>
<dbReference type="AlphaFoldDB" id="Q6KH98"/>
<dbReference type="HOGENOM" id="CLU_498582_0_0_14"/>
<dbReference type="STRING" id="267748.MMOB5460"/>
<name>Q6KH98_MYCM1</name>
<dbReference type="SUPFAM" id="SSF53756">
    <property type="entry name" value="UDP-Glycosyltransferase/glycogen phosphorylase"/>
    <property type="match status" value="1"/>
</dbReference>
<proteinExistence type="predicted"/>
<dbReference type="OrthoDB" id="403918at2"/>
<dbReference type="RefSeq" id="WP_011265066.1">
    <property type="nucleotide sequence ID" value="NC_006908.1"/>
</dbReference>
<dbReference type="EMBL" id="AE017308">
    <property type="protein sequence ID" value="AAT28032.1"/>
    <property type="molecule type" value="Genomic_DNA"/>
</dbReference>
<keyword evidence="2" id="KW-1185">Reference proteome</keyword>
<dbReference type="Proteomes" id="UP000009072">
    <property type="component" value="Chromosome"/>
</dbReference>
<evidence type="ECO:0000313" key="1">
    <source>
        <dbReference type="EMBL" id="AAT28032.1"/>
    </source>
</evidence>
<organism evidence="1 2">
    <name type="scientific">Mycoplasma mobile (strain ATCC 43663 / 163K / NCTC 11711)</name>
    <name type="common">Mesomycoplasma mobile</name>
    <dbReference type="NCBI Taxonomy" id="267748"/>
    <lineage>
        <taxon>Bacteria</taxon>
        <taxon>Bacillati</taxon>
        <taxon>Mycoplasmatota</taxon>
        <taxon>Mycoplasmoidales</taxon>
        <taxon>Metamycoplasmataceae</taxon>
        <taxon>Mesomycoplasma</taxon>
    </lineage>
</organism>
<gene>
    <name evidence="1" type="ordered locus">MMOB5460</name>
</gene>
<sequence length="546" mass="63023">MRKKLLIGSIIASTAAVSILIAVPVAIFSMQQIEIQPLNLNQKLSDVESNYLSKENDLENYSRLHATEMQDNVLVYYNSWDGVIQRMSQFSSLLKILEINPNKKIYILSNYDEGFSNKNYSLITAKYKNVIFKKIPNANNASRIDSWSNAEFENIKLENPGKKFDIFMPAEVWYQNAMKFVSNIKNNDQDGAVAIIDKYKAFFEFNSIAFITDGSAERTYIDDNIFNFYSFSKNKFNSATKTFQPSIDLKKKFLQNEPSFELNIQNASLLWQSLVSNDENNLKPNSTSQNVFFFASTDMIRNLNDSSTSSLSLNDSFSGWFDPFYSSNLRILKMYTSLSQESKTLFLSVINSSNIIVENSLDDMNNNLNIVYSGNIIFDNDISNSDLFAETEATRILSLLNKTITENPNQPIHQIKFIFKGHPRDRLISEGQTLDYIKTLREKVEMRKNLFESTKKLNQNEWLRFWDKNIPFEFYLLNGFIENNPLKNKLVKMYTQYSTILHLLESEDLLNTVSNIIISEEGRKNIVEKFYGNSSKIIDSKKILIL</sequence>